<comment type="caution">
    <text evidence="1">The sequence shown here is derived from an EMBL/GenBank/DDBJ whole genome shotgun (WGS) entry which is preliminary data.</text>
</comment>
<proteinExistence type="predicted"/>
<accession>A0A5A9GI38</accession>
<dbReference type="OrthoDB" id="7307939at2"/>
<protein>
    <submittedName>
        <fullName evidence="1">Uncharacterized protein</fullName>
    </submittedName>
</protein>
<reference evidence="1 2" key="1">
    <citation type="submission" date="2019-08" db="EMBL/GenBank/DDBJ databases">
        <authorList>
            <person name="Grouzdev D."/>
            <person name="Tikhonova E."/>
            <person name="Kravchenko I."/>
        </authorList>
    </citation>
    <scope>NUCLEOTIDE SEQUENCE [LARGE SCALE GENOMIC DNA]</scope>
    <source>
        <strain evidence="1 2">59b</strain>
    </source>
</reference>
<dbReference type="Proteomes" id="UP000324927">
    <property type="component" value="Unassembled WGS sequence"/>
</dbReference>
<sequence>MQTQKYPYEFLVRWDQTGQLSGAHVQHRYVILDDDGTKIGETLGPAEPLTLDTAAGFPLSAMLTQVQIDALTAKAAADAERDAAMVARDAALARVAQLEAQISEMPLAE</sequence>
<dbReference type="EMBL" id="VTTN01000013">
    <property type="protein sequence ID" value="KAA0592939.1"/>
    <property type="molecule type" value="Genomic_DNA"/>
</dbReference>
<evidence type="ECO:0000313" key="2">
    <source>
        <dbReference type="Proteomes" id="UP000324927"/>
    </source>
</evidence>
<gene>
    <name evidence="1" type="ORF">FZ942_25790</name>
</gene>
<evidence type="ECO:0000313" key="1">
    <source>
        <dbReference type="EMBL" id="KAA0592939.1"/>
    </source>
</evidence>
<dbReference type="AlphaFoldDB" id="A0A5A9GI38"/>
<keyword evidence="2" id="KW-1185">Reference proteome</keyword>
<organism evidence="1 2">
    <name type="scientific">Azospirillum lipoferum</name>
    <dbReference type="NCBI Taxonomy" id="193"/>
    <lineage>
        <taxon>Bacteria</taxon>
        <taxon>Pseudomonadati</taxon>
        <taxon>Pseudomonadota</taxon>
        <taxon>Alphaproteobacteria</taxon>
        <taxon>Rhodospirillales</taxon>
        <taxon>Azospirillaceae</taxon>
        <taxon>Azospirillum</taxon>
    </lineage>
</organism>
<dbReference type="RefSeq" id="WP_149233933.1">
    <property type="nucleotide sequence ID" value="NZ_JALJXJ010000015.1"/>
</dbReference>
<name>A0A5A9GI38_AZOLI</name>